<dbReference type="OrthoDB" id="3336897at2759"/>
<dbReference type="AlphaFoldDB" id="A0A165CTF2"/>
<sequence>MVLTPTKSVYEAITYHPNREDKEATIKKFVEGIEIQKKSPGFVGIVLEGNKKEVPGESVRLIEWESYEAHMDTFRNSPAFAEFKKVREGSTVGETEMAHYRFFTPLPKIPPVIEWVTIQLKQDTKFEEYYTEWNKALDGVRKAVGCTGIEVGQQVEDPTKALQIQGWETMENHMIDFKQKQADVAEVMAVLTEIVNKYVEGGWKGCKGVHVLKTEPGHGA</sequence>
<keyword evidence="3" id="KW-1185">Reference proteome</keyword>
<dbReference type="Gene3D" id="3.30.70.100">
    <property type="match status" value="2"/>
</dbReference>
<dbReference type="EMBL" id="KV424111">
    <property type="protein sequence ID" value="KZT51365.1"/>
    <property type="molecule type" value="Genomic_DNA"/>
</dbReference>
<evidence type="ECO:0000313" key="3">
    <source>
        <dbReference type="Proteomes" id="UP000076842"/>
    </source>
</evidence>
<dbReference type="InParanoid" id="A0A165CTF2"/>
<feature type="domain" description="ABM" evidence="1">
    <location>
        <begin position="10"/>
        <end position="85"/>
    </location>
</feature>
<dbReference type="SUPFAM" id="SSF54909">
    <property type="entry name" value="Dimeric alpha+beta barrel"/>
    <property type="match status" value="2"/>
</dbReference>
<proteinExistence type="predicted"/>
<protein>
    <recommendedName>
        <fullName evidence="1">ABM domain-containing protein</fullName>
    </recommendedName>
</protein>
<dbReference type="Proteomes" id="UP000076842">
    <property type="component" value="Unassembled WGS sequence"/>
</dbReference>
<reference evidence="2 3" key="1">
    <citation type="journal article" date="2016" name="Mol. Biol. Evol.">
        <title>Comparative Genomics of Early-Diverging Mushroom-Forming Fungi Provides Insights into the Origins of Lignocellulose Decay Capabilities.</title>
        <authorList>
            <person name="Nagy L.G."/>
            <person name="Riley R."/>
            <person name="Tritt A."/>
            <person name="Adam C."/>
            <person name="Daum C."/>
            <person name="Floudas D."/>
            <person name="Sun H."/>
            <person name="Yadav J.S."/>
            <person name="Pangilinan J."/>
            <person name="Larsson K.H."/>
            <person name="Matsuura K."/>
            <person name="Barry K."/>
            <person name="Labutti K."/>
            <person name="Kuo R."/>
            <person name="Ohm R.A."/>
            <person name="Bhattacharya S.S."/>
            <person name="Shirouzu T."/>
            <person name="Yoshinaga Y."/>
            <person name="Martin F.M."/>
            <person name="Grigoriev I.V."/>
            <person name="Hibbett D.S."/>
        </authorList>
    </citation>
    <scope>NUCLEOTIDE SEQUENCE [LARGE SCALE GENOMIC DNA]</scope>
    <source>
        <strain evidence="2 3">HHB12733</strain>
    </source>
</reference>
<accession>A0A165CTF2</accession>
<dbReference type="Pfam" id="PF03992">
    <property type="entry name" value="ABM"/>
    <property type="match status" value="1"/>
</dbReference>
<dbReference type="InterPro" id="IPR007138">
    <property type="entry name" value="ABM_dom"/>
</dbReference>
<name>A0A165CTF2_9BASI</name>
<evidence type="ECO:0000313" key="2">
    <source>
        <dbReference type="EMBL" id="KZT51365.1"/>
    </source>
</evidence>
<gene>
    <name evidence="2" type="ORF">CALCODRAFT_512747</name>
</gene>
<dbReference type="InterPro" id="IPR011008">
    <property type="entry name" value="Dimeric_a/b-barrel"/>
</dbReference>
<evidence type="ECO:0000259" key="1">
    <source>
        <dbReference type="Pfam" id="PF03992"/>
    </source>
</evidence>
<organism evidence="2 3">
    <name type="scientific">Calocera cornea HHB12733</name>
    <dbReference type="NCBI Taxonomy" id="1353952"/>
    <lineage>
        <taxon>Eukaryota</taxon>
        <taxon>Fungi</taxon>
        <taxon>Dikarya</taxon>
        <taxon>Basidiomycota</taxon>
        <taxon>Agaricomycotina</taxon>
        <taxon>Dacrymycetes</taxon>
        <taxon>Dacrymycetales</taxon>
        <taxon>Dacrymycetaceae</taxon>
        <taxon>Calocera</taxon>
    </lineage>
</organism>